<protein>
    <recommendedName>
        <fullName evidence="3">Epidermal growth factor-like domain-containing protein</fullName>
    </recommendedName>
</protein>
<dbReference type="CDD" id="cd08994">
    <property type="entry name" value="GH43_62_32_68_117_130-like"/>
    <property type="match status" value="1"/>
</dbReference>
<feature type="chain" id="PRO_5046020481" description="Epidermal growth factor-like domain-containing protein" evidence="2">
    <location>
        <begin position="19"/>
        <end position="415"/>
    </location>
</feature>
<dbReference type="Gene3D" id="2.115.10.20">
    <property type="entry name" value="Glycosyl hydrolase domain, family 43"/>
    <property type="match status" value="2"/>
</dbReference>
<gene>
    <name evidence="4" type="ORF">PCOR1329_LOCUS6803</name>
</gene>
<dbReference type="InterPro" id="IPR023296">
    <property type="entry name" value="Glyco_hydro_beta-prop_sf"/>
</dbReference>
<keyword evidence="2" id="KW-0732">Signal</keyword>
<feature type="domain" description="Epidermal growth factor-like" evidence="3">
    <location>
        <begin position="27"/>
        <end position="55"/>
    </location>
</feature>
<evidence type="ECO:0000313" key="5">
    <source>
        <dbReference type="Proteomes" id="UP001189429"/>
    </source>
</evidence>
<sequence length="415" mass="45753">MTRMAAVLIPLAALRAAAISLTASAVCKTAVDCSLGGKCVEGRCQCYPIWQGAKCEMLAIGEASNVSTNGYRNPEGASWGGSVIRADDGSYHMFVSFISRDCGLNSWKFNSVIHHAVSANPDGPYSFKDEVLSEFAHNPTITRAPDGTYLLYHIGETLSADERSLYLRDCRKGRHAEPKRSANSGGPANFDGRIRIAFSKSLDGPWDLLNNGKPIMRPRGGEHWDTAVTNPAPLMLKNGSVFLYYRGDDRFHPDFTGKRHRKIGAFFAQSWRGPYHRIRDTPITPSGEDPVVFANSDGSGYHMIFENKFKGIVGQHAFSVDGKFWQIVEDPAYDLLASWDGGSSTKLERRERPQFLLDEHGEPLYLFNAVQGSRSRGEGRSAVQSTWTMAAPLGFRLPMASGTPPRRPEIETATE</sequence>
<accession>A0ABN9PX18</accession>
<proteinExistence type="predicted"/>
<dbReference type="EMBL" id="CAUYUJ010001830">
    <property type="protein sequence ID" value="CAK0797839.1"/>
    <property type="molecule type" value="Genomic_DNA"/>
</dbReference>
<keyword evidence="5" id="KW-1185">Reference proteome</keyword>
<evidence type="ECO:0000256" key="1">
    <source>
        <dbReference type="ARBA" id="ARBA00023157"/>
    </source>
</evidence>
<name>A0ABN9PX18_9DINO</name>
<evidence type="ECO:0000313" key="4">
    <source>
        <dbReference type="EMBL" id="CAK0797839.1"/>
    </source>
</evidence>
<comment type="caution">
    <text evidence="4">The sequence shown here is derived from an EMBL/GenBank/DDBJ whole genome shotgun (WGS) entry which is preliminary data.</text>
</comment>
<feature type="signal peptide" evidence="2">
    <location>
        <begin position="1"/>
        <end position="18"/>
    </location>
</feature>
<evidence type="ECO:0000259" key="3">
    <source>
        <dbReference type="Pfam" id="PF07974"/>
    </source>
</evidence>
<dbReference type="SUPFAM" id="SSF75005">
    <property type="entry name" value="Arabinanase/levansucrase/invertase"/>
    <property type="match status" value="2"/>
</dbReference>
<dbReference type="InterPro" id="IPR013111">
    <property type="entry name" value="EGF_extracell"/>
</dbReference>
<organism evidence="4 5">
    <name type="scientific">Prorocentrum cordatum</name>
    <dbReference type="NCBI Taxonomy" id="2364126"/>
    <lineage>
        <taxon>Eukaryota</taxon>
        <taxon>Sar</taxon>
        <taxon>Alveolata</taxon>
        <taxon>Dinophyceae</taxon>
        <taxon>Prorocentrales</taxon>
        <taxon>Prorocentraceae</taxon>
        <taxon>Prorocentrum</taxon>
    </lineage>
</organism>
<reference evidence="4" key="1">
    <citation type="submission" date="2023-10" db="EMBL/GenBank/DDBJ databases">
        <authorList>
            <person name="Chen Y."/>
            <person name="Shah S."/>
            <person name="Dougan E. K."/>
            <person name="Thang M."/>
            <person name="Chan C."/>
        </authorList>
    </citation>
    <scope>NUCLEOTIDE SEQUENCE [LARGE SCALE GENOMIC DNA]</scope>
</reference>
<dbReference type="Pfam" id="PF07974">
    <property type="entry name" value="EGF_2"/>
    <property type="match status" value="1"/>
</dbReference>
<keyword evidence="1" id="KW-1015">Disulfide bond</keyword>
<dbReference type="Proteomes" id="UP001189429">
    <property type="component" value="Unassembled WGS sequence"/>
</dbReference>
<evidence type="ECO:0000256" key="2">
    <source>
        <dbReference type="SAM" id="SignalP"/>
    </source>
</evidence>